<evidence type="ECO:0000313" key="3">
    <source>
        <dbReference type="EMBL" id="MBN7820753.1"/>
    </source>
</evidence>
<keyword evidence="1" id="KW-0472">Membrane</keyword>
<dbReference type="Pfam" id="PF07589">
    <property type="entry name" value="PEP-CTERM"/>
    <property type="match status" value="1"/>
</dbReference>
<accession>A0ABS3CUF4</accession>
<dbReference type="InterPro" id="IPR013424">
    <property type="entry name" value="Ice-binding_C"/>
</dbReference>
<comment type="caution">
    <text evidence="3">The sequence shown here is derived from an EMBL/GenBank/DDBJ whole genome shotgun (WGS) entry which is preliminary data.</text>
</comment>
<gene>
    <name evidence="3" type="ORF">J0A65_12815</name>
</gene>
<keyword evidence="1" id="KW-1133">Transmembrane helix</keyword>
<protein>
    <submittedName>
        <fullName evidence="3">PEP-CTERM sorting domain-containing protein</fullName>
    </submittedName>
</protein>
<dbReference type="NCBIfam" id="TIGR02595">
    <property type="entry name" value="PEP_CTERM"/>
    <property type="match status" value="1"/>
</dbReference>
<reference evidence="3 4" key="1">
    <citation type="submission" date="2021-03" db="EMBL/GenBank/DDBJ databases">
        <title>novel species isolated from a fishpond in China.</title>
        <authorList>
            <person name="Lu H."/>
            <person name="Cai Z."/>
        </authorList>
    </citation>
    <scope>NUCLEOTIDE SEQUENCE [LARGE SCALE GENOMIC DNA]</scope>
    <source>
        <strain evidence="3 4">Y57</strain>
    </source>
</reference>
<evidence type="ECO:0000259" key="2">
    <source>
        <dbReference type="Pfam" id="PF07589"/>
    </source>
</evidence>
<dbReference type="Proteomes" id="UP000663992">
    <property type="component" value="Unassembled WGS sequence"/>
</dbReference>
<keyword evidence="1" id="KW-0812">Transmembrane</keyword>
<feature type="transmembrane region" description="Helical" evidence="1">
    <location>
        <begin position="36"/>
        <end position="54"/>
    </location>
</feature>
<feature type="domain" description="Ice-binding protein C-terminal" evidence="2">
    <location>
        <begin position="36"/>
        <end position="55"/>
    </location>
</feature>
<dbReference type="EMBL" id="JAFKCS010000012">
    <property type="protein sequence ID" value="MBN7820753.1"/>
    <property type="molecule type" value="Genomic_DNA"/>
</dbReference>
<evidence type="ECO:0000256" key="1">
    <source>
        <dbReference type="SAM" id="Phobius"/>
    </source>
</evidence>
<name>A0ABS3CUF4_9ALTE</name>
<sequence>MFGINLAAGSYTLALGGNDFGPGFDSIDYGPSVARVPEPSLLVLFLLALAGLVYRQQRG</sequence>
<dbReference type="RefSeq" id="WP_206594586.1">
    <property type="nucleotide sequence ID" value="NZ_JAFKCS010000012.1"/>
</dbReference>
<organism evidence="3 4">
    <name type="scientific">Bowmanella yangjiangensis</name>
    <dbReference type="NCBI Taxonomy" id="2811230"/>
    <lineage>
        <taxon>Bacteria</taxon>
        <taxon>Pseudomonadati</taxon>
        <taxon>Pseudomonadota</taxon>
        <taxon>Gammaproteobacteria</taxon>
        <taxon>Alteromonadales</taxon>
        <taxon>Alteromonadaceae</taxon>
        <taxon>Bowmanella</taxon>
    </lineage>
</organism>
<keyword evidence="4" id="KW-1185">Reference proteome</keyword>
<evidence type="ECO:0000313" key="4">
    <source>
        <dbReference type="Proteomes" id="UP000663992"/>
    </source>
</evidence>
<proteinExistence type="predicted"/>